<dbReference type="PANTHER" id="PTHR28265">
    <property type="entry name" value="MAINTENANCE OF TELOMERE CAPPING PROTEIN 1"/>
    <property type="match status" value="1"/>
</dbReference>
<protein>
    <recommendedName>
        <fullName evidence="4">Maintenance of telomere capping protein 1</fullName>
    </recommendedName>
</protein>
<keyword evidence="3" id="KW-1185">Reference proteome</keyword>
<evidence type="ECO:0008006" key="4">
    <source>
        <dbReference type="Google" id="ProtNLM"/>
    </source>
</evidence>
<dbReference type="InParanoid" id="A0A165PEC0"/>
<feature type="region of interest" description="Disordered" evidence="1">
    <location>
        <begin position="72"/>
        <end position="92"/>
    </location>
</feature>
<dbReference type="EMBL" id="KV425890">
    <property type="protein sequence ID" value="KZW02054.1"/>
    <property type="molecule type" value="Genomic_DNA"/>
</dbReference>
<accession>A0A165PEC0</accession>
<feature type="region of interest" description="Disordered" evidence="1">
    <location>
        <begin position="237"/>
        <end position="263"/>
    </location>
</feature>
<evidence type="ECO:0000256" key="1">
    <source>
        <dbReference type="SAM" id="MobiDB-lite"/>
    </source>
</evidence>
<dbReference type="Pfam" id="PF10310">
    <property type="entry name" value="DUF5427"/>
    <property type="match status" value="1"/>
</dbReference>
<organism evidence="2 3">
    <name type="scientific">Exidia glandulosa HHB12029</name>
    <dbReference type="NCBI Taxonomy" id="1314781"/>
    <lineage>
        <taxon>Eukaryota</taxon>
        <taxon>Fungi</taxon>
        <taxon>Dikarya</taxon>
        <taxon>Basidiomycota</taxon>
        <taxon>Agaricomycotina</taxon>
        <taxon>Agaricomycetes</taxon>
        <taxon>Auriculariales</taxon>
        <taxon>Exidiaceae</taxon>
        <taxon>Exidia</taxon>
    </lineage>
</organism>
<reference evidence="2 3" key="1">
    <citation type="journal article" date="2016" name="Mol. Biol. Evol.">
        <title>Comparative Genomics of Early-Diverging Mushroom-Forming Fungi Provides Insights into the Origins of Lignocellulose Decay Capabilities.</title>
        <authorList>
            <person name="Nagy L.G."/>
            <person name="Riley R."/>
            <person name="Tritt A."/>
            <person name="Adam C."/>
            <person name="Daum C."/>
            <person name="Floudas D."/>
            <person name="Sun H."/>
            <person name="Yadav J.S."/>
            <person name="Pangilinan J."/>
            <person name="Larsson K.H."/>
            <person name="Matsuura K."/>
            <person name="Barry K."/>
            <person name="Labutti K."/>
            <person name="Kuo R."/>
            <person name="Ohm R.A."/>
            <person name="Bhattacharya S.S."/>
            <person name="Shirouzu T."/>
            <person name="Yoshinaga Y."/>
            <person name="Martin F.M."/>
            <person name="Grigoriev I.V."/>
            <person name="Hibbett D.S."/>
        </authorList>
    </citation>
    <scope>NUCLEOTIDE SEQUENCE [LARGE SCALE GENOMIC DNA]</scope>
    <source>
        <strain evidence="2 3">HHB12029</strain>
    </source>
</reference>
<dbReference type="AlphaFoldDB" id="A0A165PEC0"/>
<dbReference type="STRING" id="1314781.A0A165PEC0"/>
<proteinExistence type="predicted"/>
<dbReference type="InterPro" id="IPR018814">
    <property type="entry name" value="DUF5427"/>
</dbReference>
<name>A0A165PEC0_EXIGL</name>
<feature type="compositionally biased region" description="Basic and acidic residues" evidence="1">
    <location>
        <begin position="77"/>
        <end position="92"/>
    </location>
</feature>
<evidence type="ECO:0000313" key="3">
    <source>
        <dbReference type="Proteomes" id="UP000077266"/>
    </source>
</evidence>
<gene>
    <name evidence="2" type="ORF">EXIGLDRAFT_511614</name>
</gene>
<feature type="compositionally biased region" description="Basic and acidic residues" evidence="1">
    <location>
        <begin position="237"/>
        <end position="251"/>
    </location>
</feature>
<evidence type="ECO:0000313" key="2">
    <source>
        <dbReference type="EMBL" id="KZW02054.1"/>
    </source>
</evidence>
<sequence>MSSKPSSTRSDLRDRGIATFTDILNVVAPPISEHEVIQVWLSHDMEGYEGVENLVYRALARIMEQVEGGDLVVNKGNESRPKESADGERDLNAVDGQDAALKLAKANIDDLAKSKAAETEKSVPESSLQNPTTYSHVYLRIQPFFLSHPFAAQPASAESSEPPVPARHLHFLLHLHDPSHNLEHTTVSQALPEKWLELWDEYEWVEDLVAESLRVSVEVIGQEYVVERMGWKKGAKAEAGIDVKGKGKESSSDEEPVNIHVPL</sequence>
<dbReference type="OrthoDB" id="5594977at2759"/>
<dbReference type="Proteomes" id="UP000077266">
    <property type="component" value="Unassembled WGS sequence"/>
</dbReference>
<dbReference type="PANTHER" id="PTHR28265:SF1">
    <property type="entry name" value="MAINTENANCE OF TELOMERE CAPPING PROTEIN 1"/>
    <property type="match status" value="1"/>
</dbReference>